<feature type="region of interest" description="Disordered" evidence="8">
    <location>
        <begin position="70"/>
        <end position="150"/>
    </location>
</feature>
<dbReference type="PROSITE" id="PS50847">
    <property type="entry name" value="GRAM_POS_ANCHORING"/>
    <property type="match status" value="1"/>
</dbReference>
<feature type="compositionally biased region" description="Polar residues" evidence="8">
    <location>
        <begin position="102"/>
        <end position="124"/>
    </location>
</feature>
<feature type="transmembrane region" description="Helical" evidence="9">
    <location>
        <begin position="769"/>
        <end position="788"/>
    </location>
</feature>
<evidence type="ECO:0000256" key="7">
    <source>
        <dbReference type="RuleBase" id="RU361220"/>
    </source>
</evidence>
<feature type="compositionally biased region" description="Polar residues" evidence="8">
    <location>
        <begin position="732"/>
        <end position="743"/>
    </location>
</feature>
<dbReference type="Pfam" id="PF00746">
    <property type="entry name" value="Gram_pos_anchor"/>
    <property type="match status" value="1"/>
</dbReference>
<evidence type="ECO:0000256" key="5">
    <source>
        <dbReference type="ARBA" id="ARBA00022837"/>
    </source>
</evidence>
<dbReference type="Pfam" id="PF02435">
    <property type="entry name" value="Glyco_hydro_68"/>
    <property type="match status" value="1"/>
</dbReference>
<accession>A0ABS5B409</accession>
<keyword evidence="9" id="KW-0472">Membrane</keyword>
<proteinExistence type="inferred from homology"/>
<keyword evidence="6" id="KW-0572">Peptidoglycan-anchor</keyword>
<evidence type="ECO:0000256" key="6">
    <source>
        <dbReference type="ARBA" id="ARBA00023088"/>
    </source>
</evidence>
<dbReference type="CDD" id="cd08997">
    <property type="entry name" value="GH68"/>
    <property type="match status" value="1"/>
</dbReference>
<dbReference type="Proteomes" id="UP001519296">
    <property type="component" value="Unassembled WGS sequence"/>
</dbReference>
<name>A0ABS5B409_9STRE</name>
<gene>
    <name evidence="12" type="ORF">C4K46_06355</name>
</gene>
<feature type="region of interest" description="Disordered" evidence="8">
    <location>
        <begin position="732"/>
        <end position="756"/>
    </location>
</feature>
<evidence type="ECO:0000256" key="8">
    <source>
        <dbReference type="SAM" id="MobiDB-lite"/>
    </source>
</evidence>
<keyword evidence="4 10" id="KW-0732">Signal</keyword>
<keyword evidence="2" id="KW-0134">Cell wall</keyword>
<evidence type="ECO:0000256" key="3">
    <source>
        <dbReference type="ARBA" id="ARBA00022525"/>
    </source>
</evidence>
<keyword evidence="3" id="KW-0964">Secreted</keyword>
<reference evidence="12 13" key="1">
    <citation type="submission" date="2018-02" db="EMBL/GenBank/DDBJ databases">
        <title>Draft genome sequence of Streptococcus oricebi CCUG 70868T type strain.</title>
        <authorList>
            <person name="Mendez V."/>
            <person name="Salva-Serra F."/>
            <person name="Jaen-Luchoro D."/>
            <person name="Gonzales-Siles L."/>
            <person name="Karlsson R."/>
            <person name="Engstrom-Jakobsson H."/>
            <person name="Busquets A."/>
            <person name="Gomila M."/>
            <person name="Pineiro-Iglesias B."/>
            <person name="Bennasar-Figueras A."/>
            <person name="Seeger M."/>
            <person name="Moore E."/>
        </authorList>
    </citation>
    <scope>NUCLEOTIDE SEQUENCE [LARGE SCALE GENOMIC DNA]</scope>
    <source>
        <strain evidence="12 13">CCUG 70868</strain>
    </source>
</reference>
<evidence type="ECO:0000256" key="9">
    <source>
        <dbReference type="SAM" id="Phobius"/>
    </source>
</evidence>
<dbReference type="SUPFAM" id="SSF75005">
    <property type="entry name" value="Arabinanase/levansucrase/invertase"/>
    <property type="match status" value="1"/>
</dbReference>
<feature type="domain" description="Gram-positive cocci surface proteins LPxTG" evidence="11">
    <location>
        <begin position="759"/>
        <end position="795"/>
    </location>
</feature>
<evidence type="ECO:0000256" key="1">
    <source>
        <dbReference type="ARBA" id="ARBA00006775"/>
    </source>
</evidence>
<keyword evidence="13" id="KW-1185">Reference proteome</keyword>
<evidence type="ECO:0000256" key="4">
    <source>
        <dbReference type="ARBA" id="ARBA00022729"/>
    </source>
</evidence>
<evidence type="ECO:0000313" key="12">
    <source>
        <dbReference type="EMBL" id="MBP2623562.1"/>
    </source>
</evidence>
<comment type="caution">
    <text evidence="12">The sequence shown here is derived from an EMBL/GenBank/DDBJ whole genome shotgun (WGS) entry which is preliminary data.</text>
</comment>
<evidence type="ECO:0000313" key="13">
    <source>
        <dbReference type="Proteomes" id="UP001519296"/>
    </source>
</evidence>
<organism evidence="12 13">
    <name type="scientific">Streptococcus oricebi</name>
    <dbReference type="NCBI Taxonomy" id="1547447"/>
    <lineage>
        <taxon>Bacteria</taxon>
        <taxon>Bacillati</taxon>
        <taxon>Bacillota</taxon>
        <taxon>Bacilli</taxon>
        <taxon>Lactobacillales</taxon>
        <taxon>Streptococcaceae</taxon>
        <taxon>Streptococcus</taxon>
    </lineage>
</organism>
<evidence type="ECO:0000256" key="2">
    <source>
        <dbReference type="ARBA" id="ARBA00022512"/>
    </source>
</evidence>
<feature type="region of interest" description="Disordered" evidence="8">
    <location>
        <begin position="29"/>
        <end position="52"/>
    </location>
</feature>
<dbReference type="InterPro" id="IPR003469">
    <property type="entry name" value="Glyco_hydro_68"/>
</dbReference>
<dbReference type="InterPro" id="IPR019931">
    <property type="entry name" value="LPXTG_anchor"/>
</dbReference>
<dbReference type="Gene3D" id="2.115.10.20">
    <property type="entry name" value="Glycosyl hydrolase domain, family 43"/>
    <property type="match status" value="1"/>
</dbReference>
<keyword evidence="9" id="KW-1133">Transmembrane helix</keyword>
<dbReference type="NCBIfam" id="TIGR03715">
    <property type="entry name" value="KxYKxGKxW"/>
    <property type="match status" value="1"/>
</dbReference>
<protein>
    <recommendedName>
        <fullName evidence="11">Gram-positive cocci surface proteins LPxTG domain-containing protein</fullName>
    </recommendedName>
</protein>
<sequence>MYKKGKFWVVASIAVGLASANQVLAEETAPAPAEGVPDAPAAQAPTEEKQVVVDEGQAPATGPVYNAPAAAEVAPAASPEKAQEAPTPADQPAGKEVAETANPAQEASVSDKGTNKQNANSLKTGESPEVLTDTKQAPVAAPNYTSSNYGRLGETAQKLVAEAGFTDAQLDQLTDVQIEALNRVRVDDTAEAGTRMTYKNFADIAQSLIDQDPRYAIPFFKADAIRNMDAATTRNAQSGKVEELEVWDSWPVQDVRTKLVANWNGYQLAVAMMGVPGTNDNHLYLVYNKYGDNNLQNWKNAGSIFGYGLSENLQQWSGSAIVNKDGSIQLYYTQVDGSEGTNHQKLASITLNLEHNDKDVWIKSTENDQVIFEGDGYHYQTYDQWKETNRGADNTAMRDAHIVEDENGDRYIIFESSTGTENYQGEDQVYNWKNYGGTAAENIKNLFQVINNPDIKSRASWANASLGIIKLTNDEKAPKVDKVYSPLITANMVSDEIERPSLVQLNGKYYLFAATRLNRGSNDDAWEAANKAIGDNVAMIGYVSDSLLGGYKPLNESGVVLTATVPADWRTATYSYFAVPVEGSNDTVLMTSYITNRNGVAGPENKASWGPSFLVKILPDGTTRVLAKMTQQGDWIWDEGSESQDMVGTLETAKLPNEDYYVDWELIGYNLKDHKPIDDPADPKKDNSGASLVAPLVYDPGELVIPADYDPNDPNGGQGAATRNLAASQLANSKDPSGLANSKNGKDGQNPDLAKASALPSTGTVATQASILAGIAGLVGVVFAGAAYRRKEERD</sequence>
<dbReference type="InterPro" id="IPR023296">
    <property type="entry name" value="Glyco_hydro_beta-prop_sf"/>
</dbReference>
<keyword evidence="5" id="KW-0106">Calcium</keyword>
<comment type="similarity">
    <text evidence="1 7">Belongs to the glycosyl hydrolase 68 family.</text>
</comment>
<feature type="chain" id="PRO_5047212271" description="Gram-positive cocci surface proteins LPxTG domain-containing protein" evidence="10">
    <location>
        <begin position="26"/>
        <end position="795"/>
    </location>
</feature>
<feature type="signal peptide" evidence="10">
    <location>
        <begin position="1"/>
        <end position="25"/>
    </location>
</feature>
<dbReference type="EMBL" id="PRDG01000003">
    <property type="protein sequence ID" value="MBP2623562.1"/>
    <property type="molecule type" value="Genomic_DNA"/>
</dbReference>
<feature type="compositionally biased region" description="Low complexity" evidence="8">
    <location>
        <begin position="70"/>
        <end position="80"/>
    </location>
</feature>
<dbReference type="InterPro" id="IPR022263">
    <property type="entry name" value="KxYKxGKxW"/>
</dbReference>
<keyword evidence="9" id="KW-0812">Transmembrane</keyword>
<evidence type="ECO:0000259" key="11">
    <source>
        <dbReference type="PROSITE" id="PS50847"/>
    </source>
</evidence>
<evidence type="ECO:0000256" key="10">
    <source>
        <dbReference type="SAM" id="SignalP"/>
    </source>
</evidence>